<keyword evidence="2" id="KW-0789">Thiol protease inhibitor</keyword>
<accession>A0ABQ8V214</accession>
<protein>
    <submittedName>
        <fullName evidence="4">Uncharacterized protein</fullName>
    </submittedName>
</protein>
<feature type="signal peptide" evidence="3">
    <location>
        <begin position="1"/>
        <end position="16"/>
    </location>
</feature>
<dbReference type="InterPro" id="IPR036331">
    <property type="entry name" value="Chagasin-like_sf"/>
</dbReference>
<evidence type="ECO:0000256" key="3">
    <source>
        <dbReference type="SAM" id="SignalP"/>
    </source>
</evidence>
<proteinExistence type="predicted"/>
<dbReference type="EMBL" id="JAPMOS010000001">
    <property type="protein sequence ID" value="KAJ4463095.1"/>
    <property type="molecule type" value="Genomic_DNA"/>
</dbReference>
<dbReference type="Proteomes" id="UP001141327">
    <property type="component" value="Unassembled WGS sequence"/>
</dbReference>
<reference evidence="4" key="1">
    <citation type="journal article" date="2022" name="bioRxiv">
        <title>Genomics of Preaxostyla Flagellates Illuminates Evolutionary Transitions and the Path Towards Mitochondrial Loss.</title>
        <authorList>
            <person name="Novak L.V.F."/>
            <person name="Treitli S.C."/>
            <person name="Pyrih J."/>
            <person name="Halakuc P."/>
            <person name="Pipaliya S.V."/>
            <person name="Vacek V."/>
            <person name="Brzon O."/>
            <person name="Soukal P."/>
            <person name="Eme L."/>
            <person name="Dacks J.B."/>
            <person name="Karnkowska A."/>
            <person name="Elias M."/>
            <person name="Hampl V."/>
        </authorList>
    </citation>
    <scope>NUCLEOTIDE SEQUENCE</scope>
    <source>
        <strain evidence="4">RCP-MX</strain>
    </source>
</reference>
<evidence type="ECO:0000313" key="5">
    <source>
        <dbReference type="Proteomes" id="UP001141327"/>
    </source>
</evidence>
<keyword evidence="3" id="KW-0732">Signal</keyword>
<feature type="chain" id="PRO_5047442014" evidence="3">
    <location>
        <begin position="17"/>
        <end position="145"/>
    </location>
</feature>
<keyword evidence="1" id="KW-0646">Protease inhibitor</keyword>
<keyword evidence="5" id="KW-1185">Reference proteome</keyword>
<evidence type="ECO:0000256" key="1">
    <source>
        <dbReference type="ARBA" id="ARBA00022690"/>
    </source>
</evidence>
<evidence type="ECO:0000313" key="4">
    <source>
        <dbReference type="EMBL" id="KAJ4463095.1"/>
    </source>
</evidence>
<gene>
    <name evidence="4" type="ORF">PAPYR_358</name>
</gene>
<sequence>MHIFLLIAVIIGLGQALALKSAGEVVLPKSPDQDLADPLQLIRAGFVTVGYLVILPFQEQTGTGYMWRLRSDYPDGNVVLFLGERSSGTANMPGSIGWRKFSFLVTCMGQTTLNFDLLDPSLSLSCSQSFLVTADQRGVLVQRTR</sequence>
<evidence type="ECO:0000256" key="2">
    <source>
        <dbReference type="ARBA" id="ARBA00022704"/>
    </source>
</evidence>
<name>A0ABQ8V214_9EUKA</name>
<comment type="caution">
    <text evidence="4">The sequence shown here is derived from an EMBL/GenBank/DDBJ whole genome shotgun (WGS) entry which is preliminary data.</text>
</comment>
<dbReference type="SUPFAM" id="SSF141066">
    <property type="entry name" value="ICP-like"/>
    <property type="match status" value="1"/>
</dbReference>
<dbReference type="Gene3D" id="2.60.40.2020">
    <property type="match status" value="1"/>
</dbReference>
<organism evidence="4 5">
    <name type="scientific">Paratrimastix pyriformis</name>
    <dbReference type="NCBI Taxonomy" id="342808"/>
    <lineage>
        <taxon>Eukaryota</taxon>
        <taxon>Metamonada</taxon>
        <taxon>Preaxostyla</taxon>
        <taxon>Paratrimastigidae</taxon>
        <taxon>Paratrimastix</taxon>
    </lineage>
</organism>